<feature type="region of interest" description="Disordered" evidence="1">
    <location>
        <begin position="1"/>
        <end position="31"/>
    </location>
</feature>
<sequence length="137" mass="15202">MENQDITPFSPEVNQASSETERHPDTFPYDNDEEMILMQMAEDKDAPPTPGLKAAMEKSQYPSERLGQQQSMPLFMERPKSSGIDVTAFCFAKPSGRNFSVKSSKPSATKPPARDPIQGKPGPTEEPVKQKEGRSDE</sequence>
<feature type="region of interest" description="Disordered" evidence="1">
    <location>
        <begin position="95"/>
        <end position="137"/>
    </location>
</feature>
<feature type="compositionally biased region" description="Polar residues" evidence="1">
    <location>
        <begin position="1"/>
        <end position="18"/>
    </location>
</feature>
<name>A0A7R7ZSE9_ASPCH</name>
<gene>
    <name evidence="2" type="ORF">ACHE_80723S</name>
</gene>
<proteinExistence type="predicted"/>
<reference evidence="2" key="2">
    <citation type="submission" date="2021-02" db="EMBL/GenBank/DDBJ databases">
        <title>Aspergillus chevalieri M1 genome sequence.</title>
        <authorList>
            <person name="Kadooka C."/>
            <person name="Mori K."/>
            <person name="Futagami T."/>
        </authorList>
    </citation>
    <scope>NUCLEOTIDE SEQUENCE</scope>
    <source>
        <strain evidence="2">M1</strain>
    </source>
</reference>
<evidence type="ECO:0000256" key="1">
    <source>
        <dbReference type="SAM" id="MobiDB-lite"/>
    </source>
</evidence>
<dbReference type="EMBL" id="AP024423">
    <property type="protein sequence ID" value="BCR92823.1"/>
    <property type="molecule type" value="Genomic_DNA"/>
</dbReference>
<feature type="compositionally biased region" description="Polar residues" evidence="1">
    <location>
        <begin position="97"/>
        <end position="107"/>
    </location>
</feature>
<dbReference type="GeneID" id="66987172"/>
<dbReference type="KEGG" id="ache:ACHE_80723S"/>
<feature type="region of interest" description="Disordered" evidence="1">
    <location>
        <begin position="44"/>
        <end position="67"/>
    </location>
</feature>
<feature type="compositionally biased region" description="Basic and acidic residues" evidence="1">
    <location>
        <begin position="126"/>
        <end position="137"/>
    </location>
</feature>
<dbReference type="AlphaFoldDB" id="A0A7R7ZSE9"/>
<keyword evidence="3" id="KW-1185">Reference proteome</keyword>
<accession>A0A7R7ZSE9</accession>
<dbReference type="Proteomes" id="UP000637239">
    <property type="component" value="Chromosome 8"/>
</dbReference>
<reference evidence="2" key="1">
    <citation type="submission" date="2021-01" db="EMBL/GenBank/DDBJ databases">
        <authorList>
            <consortium name="Aspergillus chevalieri M1 genome sequencing consortium"/>
            <person name="Kazuki M."/>
            <person name="Futagami T."/>
        </authorList>
    </citation>
    <scope>NUCLEOTIDE SEQUENCE</scope>
    <source>
        <strain evidence="2">M1</strain>
    </source>
</reference>
<organism evidence="2 3">
    <name type="scientific">Aspergillus chevalieri</name>
    <name type="common">Eurotium chevalieri</name>
    <dbReference type="NCBI Taxonomy" id="182096"/>
    <lineage>
        <taxon>Eukaryota</taxon>
        <taxon>Fungi</taxon>
        <taxon>Dikarya</taxon>
        <taxon>Ascomycota</taxon>
        <taxon>Pezizomycotina</taxon>
        <taxon>Eurotiomycetes</taxon>
        <taxon>Eurotiomycetidae</taxon>
        <taxon>Eurotiales</taxon>
        <taxon>Aspergillaceae</taxon>
        <taxon>Aspergillus</taxon>
        <taxon>Aspergillus subgen. Aspergillus</taxon>
    </lineage>
</organism>
<evidence type="ECO:0000313" key="3">
    <source>
        <dbReference type="Proteomes" id="UP000637239"/>
    </source>
</evidence>
<protein>
    <submittedName>
        <fullName evidence="2">Uncharacterized protein</fullName>
    </submittedName>
</protein>
<dbReference type="RefSeq" id="XP_043141336.1">
    <property type="nucleotide sequence ID" value="XM_043284125.1"/>
</dbReference>
<evidence type="ECO:0000313" key="2">
    <source>
        <dbReference type="EMBL" id="BCR92823.1"/>
    </source>
</evidence>